<accession>A0A8S3ASG5</accession>
<keyword evidence="1" id="KW-0472">Membrane</keyword>
<evidence type="ECO:0000313" key="3">
    <source>
        <dbReference type="EMBL" id="CAF4920294.1"/>
    </source>
</evidence>
<dbReference type="AlphaFoldDB" id="A0A8S3ASG5"/>
<dbReference type="Proteomes" id="UP000681967">
    <property type="component" value="Unassembled WGS sequence"/>
</dbReference>
<keyword evidence="1" id="KW-0812">Transmembrane</keyword>
<evidence type="ECO:0000313" key="4">
    <source>
        <dbReference type="EMBL" id="CAF4960258.1"/>
    </source>
</evidence>
<evidence type="ECO:0000313" key="5">
    <source>
        <dbReference type="Proteomes" id="UP000681967"/>
    </source>
</evidence>
<gene>
    <name evidence="2" type="ORF">BYL167_LOCUS45489</name>
    <name evidence="4" type="ORF">GIL414_LOCUS54812</name>
    <name evidence="3" type="ORF">SMN809_LOCUS52676</name>
</gene>
<dbReference type="Proteomes" id="UP000676336">
    <property type="component" value="Unassembled WGS sequence"/>
</dbReference>
<dbReference type="EMBL" id="CAJOBJ010193057">
    <property type="protein sequence ID" value="CAF4960258.1"/>
    <property type="molecule type" value="Genomic_DNA"/>
</dbReference>
<dbReference type="EMBL" id="CAJOBI010179435">
    <property type="protein sequence ID" value="CAF4920294.1"/>
    <property type="molecule type" value="Genomic_DNA"/>
</dbReference>
<feature type="transmembrane region" description="Helical" evidence="1">
    <location>
        <begin position="16"/>
        <end position="37"/>
    </location>
</feature>
<keyword evidence="1" id="KW-1133">Transmembrane helix</keyword>
<name>A0A8S3ASG5_9BILA</name>
<comment type="caution">
    <text evidence="2">The sequence shown here is derived from an EMBL/GenBank/DDBJ whole genome shotgun (WGS) entry which is preliminary data.</text>
</comment>
<feature type="non-terminal residue" evidence="2">
    <location>
        <position position="1"/>
    </location>
</feature>
<sequence length="38" mass="4041">SGLLFDFVPLSSSSSSFPYITSFVAAVSGCWIDNVLIL</sequence>
<reference evidence="2" key="1">
    <citation type="submission" date="2021-02" db="EMBL/GenBank/DDBJ databases">
        <authorList>
            <person name="Nowell W R."/>
        </authorList>
    </citation>
    <scope>NUCLEOTIDE SEQUENCE</scope>
</reference>
<organism evidence="2 5">
    <name type="scientific">Rotaria magnacalcarata</name>
    <dbReference type="NCBI Taxonomy" id="392030"/>
    <lineage>
        <taxon>Eukaryota</taxon>
        <taxon>Metazoa</taxon>
        <taxon>Spiralia</taxon>
        <taxon>Gnathifera</taxon>
        <taxon>Rotifera</taxon>
        <taxon>Eurotatoria</taxon>
        <taxon>Bdelloidea</taxon>
        <taxon>Philodinida</taxon>
        <taxon>Philodinidae</taxon>
        <taxon>Rotaria</taxon>
    </lineage>
</organism>
<proteinExistence type="predicted"/>
<dbReference type="Proteomes" id="UP000681720">
    <property type="component" value="Unassembled WGS sequence"/>
</dbReference>
<evidence type="ECO:0000256" key="1">
    <source>
        <dbReference type="SAM" id="Phobius"/>
    </source>
</evidence>
<evidence type="ECO:0000313" key="2">
    <source>
        <dbReference type="EMBL" id="CAF4736313.1"/>
    </source>
</evidence>
<protein>
    <submittedName>
        <fullName evidence="2">Uncharacterized protein</fullName>
    </submittedName>
</protein>
<dbReference type="EMBL" id="CAJOBH010126318">
    <property type="protein sequence ID" value="CAF4736313.1"/>
    <property type="molecule type" value="Genomic_DNA"/>
</dbReference>